<proteinExistence type="predicted"/>
<protein>
    <recommendedName>
        <fullName evidence="2">Transposase DDE domain-containing protein</fullName>
    </recommendedName>
</protein>
<dbReference type="EMBL" id="BMYX01000018">
    <property type="protein sequence ID" value="GGY23516.1"/>
    <property type="molecule type" value="Genomic_DNA"/>
</dbReference>
<accession>A0A918P6Q7</accession>
<evidence type="ECO:0000313" key="4">
    <source>
        <dbReference type="Proteomes" id="UP000645257"/>
    </source>
</evidence>
<evidence type="ECO:0000313" key="3">
    <source>
        <dbReference type="EMBL" id="GGY23516.1"/>
    </source>
</evidence>
<feature type="region of interest" description="Disordered" evidence="1">
    <location>
        <begin position="34"/>
        <end position="58"/>
    </location>
</feature>
<sequence length="58" mass="6683">MQSLLKLAGLGWTAPDYSTVCRRQKTLQVNIPYRHSHSHSHSHSHWMSPLKHRTPIPA</sequence>
<name>A0A918P6Q7_9NEIS</name>
<reference evidence="3" key="1">
    <citation type="journal article" date="2014" name="Int. J. Syst. Evol. Microbiol.">
        <title>Complete genome sequence of Corynebacterium casei LMG S-19264T (=DSM 44701T), isolated from a smear-ripened cheese.</title>
        <authorList>
            <consortium name="US DOE Joint Genome Institute (JGI-PGF)"/>
            <person name="Walter F."/>
            <person name="Albersmeier A."/>
            <person name="Kalinowski J."/>
            <person name="Ruckert C."/>
        </authorList>
    </citation>
    <scope>NUCLEOTIDE SEQUENCE</scope>
    <source>
        <strain evidence="3">KCTC 32182</strain>
    </source>
</reference>
<dbReference type="Pfam" id="PF13737">
    <property type="entry name" value="DDE_Tnp_1_5"/>
    <property type="match status" value="1"/>
</dbReference>
<keyword evidence="4" id="KW-1185">Reference proteome</keyword>
<evidence type="ECO:0000256" key="1">
    <source>
        <dbReference type="SAM" id="MobiDB-lite"/>
    </source>
</evidence>
<dbReference type="Proteomes" id="UP000645257">
    <property type="component" value="Unassembled WGS sequence"/>
</dbReference>
<reference evidence="3" key="2">
    <citation type="submission" date="2020-09" db="EMBL/GenBank/DDBJ databases">
        <authorList>
            <person name="Sun Q."/>
            <person name="Kim S."/>
        </authorList>
    </citation>
    <scope>NUCLEOTIDE SEQUENCE</scope>
    <source>
        <strain evidence="3">KCTC 32182</strain>
    </source>
</reference>
<dbReference type="InterPro" id="IPR025668">
    <property type="entry name" value="Tnp_DDE_dom"/>
</dbReference>
<evidence type="ECO:0000259" key="2">
    <source>
        <dbReference type="Pfam" id="PF13737"/>
    </source>
</evidence>
<gene>
    <name evidence="3" type="ORF">GCM10011289_29170</name>
</gene>
<dbReference type="AlphaFoldDB" id="A0A918P6Q7"/>
<organism evidence="3 4">
    <name type="scientific">Paludibacterium paludis</name>
    <dbReference type="NCBI Taxonomy" id="1225769"/>
    <lineage>
        <taxon>Bacteria</taxon>
        <taxon>Pseudomonadati</taxon>
        <taxon>Pseudomonadota</taxon>
        <taxon>Betaproteobacteria</taxon>
        <taxon>Neisseriales</taxon>
        <taxon>Chromobacteriaceae</taxon>
        <taxon>Paludibacterium</taxon>
    </lineage>
</organism>
<comment type="caution">
    <text evidence="3">The sequence shown here is derived from an EMBL/GenBank/DDBJ whole genome shotgun (WGS) entry which is preliminary data.</text>
</comment>
<feature type="domain" description="Transposase DDE" evidence="2">
    <location>
        <begin position="2"/>
        <end position="39"/>
    </location>
</feature>